<dbReference type="InterPro" id="IPR005804">
    <property type="entry name" value="FA_desaturase_dom"/>
</dbReference>
<feature type="transmembrane region" description="Helical" evidence="1">
    <location>
        <begin position="43"/>
        <end position="62"/>
    </location>
</feature>
<dbReference type="CDD" id="cd01060">
    <property type="entry name" value="Membrane-FADS-like"/>
    <property type="match status" value="1"/>
</dbReference>
<feature type="transmembrane region" description="Helical" evidence="1">
    <location>
        <begin position="12"/>
        <end position="37"/>
    </location>
</feature>
<gene>
    <name evidence="3" type="ORF">METZ01_LOCUS310042</name>
</gene>
<dbReference type="EMBL" id="UINC01098568">
    <property type="protein sequence ID" value="SVC57188.1"/>
    <property type="molecule type" value="Genomic_DNA"/>
</dbReference>
<organism evidence="3">
    <name type="scientific">marine metagenome</name>
    <dbReference type="NCBI Taxonomy" id="408172"/>
    <lineage>
        <taxon>unclassified sequences</taxon>
        <taxon>metagenomes</taxon>
        <taxon>ecological metagenomes</taxon>
    </lineage>
</organism>
<reference evidence="3" key="1">
    <citation type="submission" date="2018-05" db="EMBL/GenBank/DDBJ databases">
        <authorList>
            <person name="Lanie J.A."/>
            <person name="Ng W.-L."/>
            <person name="Kazmierczak K.M."/>
            <person name="Andrzejewski T.M."/>
            <person name="Davidsen T.M."/>
            <person name="Wayne K.J."/>
            <person name="Tettelin H."/>
            <person name="Glass J.I."/>
            <person name="Rusch D."/>
            <person name="Podicherti R."/>
            <person name="Tsui H.-C.T."/>
            <person name="Winkler M.E."/>
        </authorList>
    </citation>
    <scope>NUCLEOTIDE SEQUENCE</scope>
</reference>
<dbReference type="GO" id="GO:0006629">
    <property type="term" value="P:lipid metabolic process"/>
    <property type="evidence" value="ECO:0007669"/>
    <property type="project" value="InterPro"/>
</dbReference>
<dbReference type="Pfam" id="PF00487">
    <property type="entry name" value="FA_desaturase"/>
    <property type="match status" value="1"/>
</dbReference>
<sequence length="127" mass="14609">MTQPIEFSGIRPFVDGITGILILSMVVGLPVVGWFYYNGTLPFWMAVVLGTLLMNLSFTAWHEPSHQNFSKFKWLNHIAGWIASVASIYPGYFARRREHLIHHRWAGDDVKDPVYPRIQSTFLSFPK</sequence>
<accession>A0A382N9G9</accession>
<evidence type="ECO:0000256" key="1">
    <source>
        <dbReference type="SAM" id="Phobius"/>
    </source>
</evidence>
<feature type="non-terminal residue" evidence="3">
    <location>
        <position position="127"/>
    </location>
</feature>
<keyword evidence="1" id="KW-1133">Transmembrane helix</keyword>
<evidence type="ECO:0000259" key="2">
    <source>
        <dbReference type="Pfam" id="PF00487"/>
    </source>
</evidence>
<keyword evidence="1" id="KW-0472">Membrane</keyword>
<feature type="domain" description="Fatty acid desaturase" evidence="2">
    <location>
        <begin position="40"/>
        <end position="121"/>
    </location>
</feature>
<protein>
    <recommendedName>
        <fullName evidence="2">Fatty acid desaturase domain-containing protein</fullName>
    </recommendedName>
</protein>
<keyword evidence="1" id="KW-0812">Transmembrane</keyword>
<evidence type="ECO:0000313" key="3">
    <source>
        <dbReference type="EMBL" id="SVC57188.1"/>
    </source>
</evidence>
<name>A0A382N9G9_9ZZZZ</name>
<dbReference type="AlphaFoldDB" id="A0A382N9G9"/>
<proteinExistence type="predicted"/>
<feature type="transmembrane region" description="Helical" evidence="1">
    <location>
        <begin position="74"/>
        <end position="94"/>
    </location>
</feature>